<name>A0ABQ7P7Z2_9HYPO</name>
<evidence type="ECO:0000256" key="1">
    <source>
        <dbReference type="ARBA" id="ARBA00004123"/>
    </source>
</evidence>
<evidence type="ECO:0000256" key="5">
    <source>
        <dbReference type="ARBA" id="ARBA00022723"/>
    </source>
</evidence>
<evidence type="ECO:0000256" key="7">
    <source>
        <dbReference type="ARBA" id="ARBA00022786"/>
    </source>
</evidence>
<feature type="region of interest" description="Disordered" evidence="12">
    <location>
        <begin position="138"/>
        <end position="183"/>
    </location>
</feature>
<accession>A0ABQ7P7Z2</accession>
<feature type="region of interest" description="Disordered" evidence="12">
    <location>
        <begin position="358"/>
        <end position="397"/>
    </location>
</feature>
<evidence type="ECO:0000256" key="3">
    <source>
        <dbReference type="ARBA" id="ARBA00008212"/>
    </source>
</evidence>
<evidence type="ECO:0000256" key="9">
    <source>
        <dbReference type="ARBA" id="ARBA00023242"/>
    </source>
</evidence>
<comment type="similarity">
    <text evidence="3">Belongs to the NSE2 family.</text>
</comment>
<feature type="domain" description="SP-RING-type" evidence="13">
    <location>
        <begin position="276"/>
        <end position="361"/>
    </location>
</feature>
<reference evidence="14 15" key="1">
    <citation type="journal article" date="2020" name="bioRxiv">
        <title>Whole genome comparisons of ergot fungi reveals the divergence and evolution of species within the genus Claviceps are the result of varying mechanisms driving genome evolution and host range expansion.</title>
        <authorList>
            <person name="Wyka S.A."/>
            <person name="Mondo S.J."/>
            <person name="Liu M."/>
            <person name="Dettman J."/>
            <person name="Nalam V."/>
            <person name="Broders K.D."/>
        </authorList>
    </citation>
    <scope>NUCLEOTIDE SEQUENCE [LARGE SCALE GENOMIC DNA]</scope>
    <source>
        <strain evidence="14 15">LM583</strain>
    </source>
</reference>
<comment type="caution">
    <text evidence="14">The sequence shown here is derived from an EMBL/GenBank/DDBJ whole genome shotgun (WGS) entry which is preliminary data.</text>
</comment>
<dbReference type="CDD" id="cd16651">
    <property type="entry name" value="SPL-RING_NSE2"/>
    <property type="match status" value="1"/>
</dbReference>
<feature type="compositionally biased region" description="Basic and acidic residues" evidence="12">
    <location>
        <begin position="155"/>
        <end position="164"/>
    </location>
</feature>
<feature type="compositionally biased region" description="Acidic residues" evidence="12">
    <location>
        <begin position="368"/>
        <end position="397"/>
    </location>
</feature>
<keyword evidence="15" id="KW-1185">Reference proteome</keyword>
<keyword evidence="4" id="KW-0808">Transferase</keyword>
<dbReference type="InterPro" id="IPR004181">
    <property type="entry name" value="Znf_MIZ"/>
</dbReference>
<evidence type="ECO:0000256" key="11">
    <source>
        <dbReference type="SAM" id="Coils"/>
    </source>
</evidence>
<protein>
    <recommendedName>
        <fullName evidence="13">SP-RING-type domain-containing protein</fullName>
    </recommendedName>
</protein>
<evidence type="ECO:0000256" key="12">
    <source>
        <dbReference type="SAM" id="MobiDB-lite"/>
    </source>
</evidence>
<dbReference type="InterPro" id="IPR013083">
    <property type="entry name" value="Znf_RING/FYVE/PHD"/>
</dbReference>
<evidence type="ECO:0000256" key="10">
    <source>
        <dbReference type="PROSITE-ProRule" id="PRU00452"/>
    </source>
</evidence>
<comment type="pathway">
    <text evidence="2">Protein modification; protein sumoylation.</text>
</comment>
<proteinExistence type="inferred from homology"/>
<keyword evidence="8" id="KW-0862">Zinc</keyword>
<dbReference type="EMBL" id="SRPR01000213">
    <property type="protein sequence ID" value="KAG5956267.1"/>
    <property type="molecule type" value="Genomic_DNA"/>
</dbReference>
<keyword evidence="11" id="KW-0175">Coiled coil</keyword>
<evidence type="ECO:0000313" key="15">
    <source>
        <dbReference type="Proteomes" id="UP000742024"/>
    </source>
</evidence>
<evidence type="ECO:0000256" key="6">
    <source>
        <dbReference type="ARBA" id="ARBA00022771"/>
    </source>
</evidence>
<sequence length="397" mass="44361">MDRIASRTLPEYQPPSCPLDESGRNALSELSSTRGTLVYEAQLKESTRNLGLCVGDLHERLSIQLERLRNSRERRLEKGTDKTPEEERLEKHLETFETQAEEITIESEKSLRSVIDHRAELQDQTKVLSDLYTSAVTGSNATGARTSRGRGRQQARADDSKSAADENQEQIEPPISVASTKDAYQRALAQKKAEYEALTPHQRYALNNDYAAFKKIWHDSAAGEEGPPLPDASRWFRPDGQPVMTRPGAKNNTSNPRGSADAAADDQAGDDDDDDEDDDIAIAREVVSLNCPLTLRQLVEPYTHVECQHTFEKSAILEYLPVRGSVNCPQTGCNQSMSKARFDQDFQFDEAKLRRIQRAAQAQRDLDDVGNDDDDDDDDDDEDEDGGEDNDKDDASN</sequence>
<dbReference type="PANTHER" id="PTHR21330:SF1">
    <property type="entry name" value="E3 SUMO-PROTEIN LIGASE NSE2"/>
    <property type="match status" value="1"/>
</dbReference>
<keyword evidence="7" id="KW-0833">Ubl conjugation pathway</keyword>
<evidence type="ECO:0000313" key="14">
    <source>
        <dbReference type="EMBL" id="KAG5956267.1"/>
    </source>
</evidence>
<feature type="coiled-coil region" evidence="11">
    <location>
        <begin position="58"/>
        <end position="106"/>
    </location>
</feature>
<evidence type="ECO:0000259" key="13">
    <source>
        <dbReference type="PROSITE" id="PS51044"/>
    </source>
</evidence>
<dbReference type="PROSITE" id="PS51044">
    <property type="entry name" value="ZF_SP_RING"/>
    <property type="match status" value="1"/>
</dbReference>
<dbReference type="SUPFAM" id="SSF57850">
    <property type="entry name" value="RING/U-box"/>
    <property type="match status" value="1"/>
</dbReference>
<feature type="region of interest" description="Disordered" evidence="12">
    <location>
        <begin position="222"/>
        <end position="277"/>
    </location>
</feature>
<dbReference type="PANTHER" id="PTHR21330">
    <property type="entry name" value="E3 SUMO-PROTEIN LIGASE NSE2"/>
    <property type="match status" value="1"/>
</dbReference>
<gene>
    <name evidence="14" type="ORF">E4U57_002751</name>
</gene>
<comment type="subcellular location">
    <subcellularLocation>
        <location evidence="1">Nucleus</location>
    </subcellularLocation>
</comment>
<keyword evidence="6 10" id="KW-0863">Zinc-finger</keyword>
<dbReference type="Proteomes" id="UP000742024">
    <property type="component" value="Unassembled WGS sequence"/>
</dbReference>
<evidence type="ECO:0000256" key="4">
    <source>
        <dbReference type="ARBA" id="ARBA00022679"/>
    </source>
</evidence>
<dbReference type="Gene3D" id="3.30.40.10">
    <property type="entry name" value="Zinc/RING finger domain, C3HC4 (zinc finger)"/>
    <property type="match status" value="1"/>
</dbReference>
<feature type="compositionally biased region" description="Acidic residues" evidence="12">
    <location>
        <begin position="263"/>
        <end position="277"/>
    </location>
</feature>
<dbReference type="Pfam" id="PF11789">
    <property type="entry name" value="zf-Nse"/>
    <property type="match status" value="1"/>
</dbReference>
<organism evidence="14 15">
    <name type="scientific">Claviceps arundinis</name>
    <dbReference type="NCBI Taxonomy" id="1623583"/>
    <lineage>
        <taxon>Eukaryota</taxon>
        <taxon>Fungi</taxon>
        <taxon>Dikarya</taxon>
        <taxon>Ascomycota</taxon>
        <taxon>Pezizomycotina</taxon>
        <taxon>Sordariomycetes</taxon>
        <taxon>Hypocreomycetidae</taxon>
        <taxon>Hypocreales</taxon>
        <taxon>Clavicipitaceae</taxon>
        <taxon>Claviceps</taxon>
    </lineage>
</organism>
<feature type="region of interest" description="Disordered" evidence="12">
    <location>
        <begin position="1"/>
        <end position="24"/>
    </location>
</feature>
<dbReference type="InterPro" id="IPR026846">
    <property type="entry name" value="Nse2(Mms21)"/>
</dbReference>
<evidence type="ECO:0000256" key="8">
    <source>
        <dbReference type="ARBA" id="ARBA00022833"/>
    </source>
</evidence>
<evidence type="ECO:0000256" key="2">
    <source>
        <dbReference type="ARBA" id="ARBA00004718"/>
    </source>
</evidence>
<keyword evidence="9" id="KW-0539">Nucleus</keyword>
<keyword evidence="5" id="KW-0479">Metal-binding</keyword>